<dbReference type="KEGG" id="puo:RZN69_10520"/>
<dbReference type="NCBIfam" id="TIGR02597">
    <property type="entry name" value="TIGR02597 family protein"/>
    <property type="match status" value="1"/>
</dbReference>
<protein>
    <submittedName>
        <fullName evidence="1">TIGR02597 family protein</fullName>
    </submittedName>
</protein>
<gene>
    <name evidence="1" type="ORF">RZN69_10520</name>
</gene>
<evidence type="ECO:0000313" key="1">
    <source>
        <dbReference type="EMBL" id="WOO43521.1"/>
    </source>
</evidence>
<dbReference type="EMBL" id="CP136920">
    <property type="protein sequence ID" value="WOO43521.1"/>
    <property type="molecule type" value="Genomic_DNA"/>
</dbReference>
<dbReference type="InterPro" id="IPR019837">
    <property type="entry name" value="CHP02597"/>
</dbReference>
<dbReference type="AlphaFoldDB" id="A0AAQ3LCZ6"/>
<dbReference type="RefSeq" id="WP_317836078.1">
    <property type="nucleotide sequence ID" value="NZ_CP136920.1"/>
</dbReference>
<proteinExistence type="predicted"/>
<evidence type="ECO:0000313" key="2">
    <source>
        <dbReference type="Proteomes" id="UP001304300"/>
    </source>
</evidence>
<name>A0AAQ3LCZ6_9BACT</name>
<organism evidence="1 2">
    <name type="scientific">Rubellicoccus peritrichatus</name>
    <dbReference type="NCBI Taxonomy" id="3080537"/>
    <lineage>
        <taxon>Bacteria</taxon>
        <taxon>Pseudomonadati</taxon>
        <taxon>Verrucomicrobiota</taxon>
        <taxon>Opitutia</taxon>
        <taxon>Puniceicoccales</taxon>
        <taxon>Cerasicoccaceae</taxon>
        <taxon>Rubellicoccus</taxon>
    </lineage>
</organism>
<sequence>MKALINRFSRTSLLILTTLSLGVILPNALFASGSVCFSQGYVEVDVLAGSDTLVSIPFHRSVEHVGTLAAVPAQSNGEAVLSAAGDDPEWETDAYNDLYFVRFIDGSLQGLCFTVVSNDSSVLTVDDLGADFSGLTAGVKFELIPYWTLETLFPPAEDNGLTPSTGKLTFQRKTQLLYPNLAGTGINLSVSAVYFFTTNDGWLEDTSGFPDASNVIIYPDTYIIIRQPSSVADTSISLSGSVDMHPLTTSLATEVGTKQDNFVSLNRPIPVTLAQSGLASGFVESTGKLSFQRKDELLVFDNTTAATNRSASKIFFMTGGSWFEDTSGFPNADSFLIQPGSAMIVRKAANDGDTDFAVTTAPY</sequence>
<accession>A0AAQ3LCZ6</accession>
<dbReference type="Proteomes" id="UP001304300">
    <property type="component" value="Chromosome"/>
</dbReference>
<reference evidence="1 2" key="1">
    <citation type="submission" date="2023-10" db="EMBL/GenBank/DDBJ databases">
        <title>Rubellicoccus peritrichatus gen. nov., sp. nov., isolated from an algae of coral reef tank.</title>
        <authorList>
            <person name="Luo J."/>
        </authorList>
    </citation>
    <scope>NUCLEOTIDE SEQUENCE [LARGE SCALE GENOMIC DNA]</scope>
    <source>
        <strain evidence="1 2">CR14</strain>
    </source>
</reference>
<keyword evidence="2" id="KW-1185">Reference proteome</keyword>